<evidence type="ECO:0000313" key="2">
    <source>
        <dbReference type="Proteomes" id="UP000229434"/>
    </source>
</evidence>
<gene>
    <name evidence="1" type="ORF">BHC49_10365</name>
</gene>
<accession>A0A2N9XVH2</accession>
<proteinExistence type="predicted"/>
<protein>
    <submittedName>
        <fullName evidence="1">Uncharacterized protein</fullName>
    </submittedName>
</protein>
<evidence type="ECO:0000313" key="1">
    <source>
        <dbReference type="EMBL" id="PIT53562.1"/>
    </source>
</evidence>
<dbReference type="AlphaFoldDB" id="A0A2N9XVH2"/>
<dbReference type="Proteomes" id="UP000229434">
    <property type="component" value="Unassembled WGS sequence"/>
</dbReference>
<sequence length="136" mass="13950">MFDVVKIVFDFYLCLFGVGGVALGNLRPAGDAGFDDVAVVVEGDFLNKLVDKDFLFGAGADKAHVAFEDIPELGQFVDAGFADDVADAGDAGVAQLCHLGAVFFGVAAHAAEFVDAEFAAAAADAVLAEQDIAGAF</sequence>
<organism evidence="1 2">
    <name type="scientific">Snodgrassella alvi</name>
    <dbReference type="NCBI Taxonomy" id="1196083"/>
    <lineage>
        <taxon>Bacteria</taxon>
        <taxon>Pseudomonadati</taxon>
        <taxon>Pseudomonadota</taxon>
        <taxon>Betaproteobacteria</taxon>
        <taxon>Neisseriales</taxon>
        <taxon>Neisseriaceae</taxon>
        <taxon>Snodgrassella</taxon>
    </lineage>
</organism>
<dbReference type="EMBL" id="MEIS01000122">
    <property type="protein sequence ID" value="PIT53562.1"/>
    <property type="molecule type" value="Genomic_DNA"/>
</dbReference>
<comment type="caution">
    <text evidence="1">The sequence shown here is derived from an EMBL/GenBank/DDBJ whole genome shotgun (WGS) entry which is preliminary data.</text>
</comment>
<reference evidence="1 2" key="1">
    <citation type="journal article" date="2017" name="MBio">
        <title>Type VI secretion-mediated competition in the bee gut microbiome.</title>
        <authorList>
            <person name="Steele M.I."/>
            <person name="Kwong W.K."/>
            <person name="Powell J.E."/>
            <person name="Whiteley M."/>
            <person name="Moran N.A."/>
        </authorList>
    </citation>
    <scope>NUCLEOTIDE SEQUENCE [LARGE SCALE GENOMIC DNA]</scope>
    <source>
        <strain evidence="1 2">Nev3CBA3</strain>
    </source>
</reference>
<name>A0A2N9XVH2_9NEIS</name>